<feature type="compositionally biased region" description="Polar residues" evidence="1">
    <location>
        <begin position="320"/>
        <end position="332"/>
    </location>
</feature>
<sequence length="541" mass="59515">MPETSPDGGRRRQQIACDARPRAARIAAGVAPDCGATNCAMACWPSAGQCATIARPARNFKKSHSLKSSSYAQHIELSFHAGIMNPYGPFNTYIPIRSTTIGKSRVARDPISMHTSWRSKSDIASVTSIGYPRMRASGESSTTKHRLLHASGSHPIPPPNEPKTNQYNQDLGLIHSKNGNHLESPNEGSSIDHQVTIHLHAQNITMFPTNETCGDVCTDIVVYSLAVERIPAGFRRIFAQGVYTENFVWYFSDSDVKSIPEIDSDSSDGCTVYRSPSPISQEADSSVPDEHFALGPVNFGAAQEEQSYYVQSPESPPPTFQHQVTSASSSGSPMHFTRDDIPLDATTDDLTSLPVGPTEFHTALDDLRAFILQRIDDSNNAHIMSDVQKIHLNEFKKVVLAQGVTDGADSLEIRKDFKALDAKINSLDGQIAAIRNEQLEFQTKIAADILSLSTQLGDIVDYIRGDDAKKGEGSSSRRPLPTPVHQSEGSGDVVRTTEISQQDIDNAQRDILERMMGANRERERESRSKSRGSESYKRRRY</sequence>
<gene>
    <name evidence="2" type="ORF">F511_30042</name>
</gene>
<evidence type="ECO:0000256" key="1">
    <source>
        <dbReference type="SAM" id="MobiDB-lite"/>
    </source>
</evidence>
<evidence type="ECO:0000313" key="2">
    <source>
        <dbReference type="EMBL" id="KZV49710.1"/>
    </source>
</evidence>
<name>A0A2Z7CRK0_9LAMI</name>
<evidence type="ECO:0000313" key="3">
    <source>
        <dbReference type="Proteomes" id="UP000250235"/>
    </source>
</evidence>
<feature type="region of interest" description="Disordered" evidence="1">
    <location>
        <begin position="309"/>
        <end position="350"/>
    </location>
</feature>
<feature type="compositionally biased region" description="Basic and acidic residues" evidence="1">
    <location>
        <begin position="506"/>
        <end position="541"/>
    </location>
</feature>
<proteinExistence type="predicted"/>
<organism evidence="2 3">
    <name type="scientific">Dorcoceras hygrometricum</name>
    <dbReference type="NCBI Taxonomy" id="472368"/>
    <lineage>
        <taxon>Eukaryota</taxon>
        <taxon>Viridiplantae</taxon>
        <taxon>Streptophyta</taxon>
        <taxon>Embryophyta</taxon>
        <taxon>Tracheophyta</taxon>
        <taxon>Spermatophyta</taxon>
        <taxon>Magnoliopsida</taxon>
        <taxon>eudicotyledons</taxon>
        <taxon>Gunneridae</taxon>
        <taxon>Pentapetalae</taxon>
        <taxon>asterids</taxon>
        <taxon>lamiids</taxon>
        <taxon>Lamiales</taxon>
        <taxon>Gesneriaceae</taxon>
        <taxon>Didymocarpoideae</taxon>
        <taxon>Trichosporeae</taxon>
        <taxon>Loxocarpinae</taxon>
        <taxon>Dorcoceras</taxon>
    </lineage>
</organism>
<keyword evidence="3" id="KW-1185">Reference proteome</keyword>
<dbReference type="Proteomes" id="UP000250235">
    <property type="component" value="Unassembled WGS sequence"/>
</dbReference>
<protein>
    <submittedName>
        <fullName evidence="2">Uncharacterized protein</fullName>
    </submittedName>
</protein>
<dbReference type="AlphaFoldDB" id="A0A2Z7CRK0"/>
<accession>A0A2Z7CRK0</accession>
<feature type="region of interest" description="Disordered" evidence="1">
    <location>
        <begin position="468"/>
        <end position="541"/>
    </location>
</feature>
<reference evidence="2 3" key="1">
    <citation type="journal article" date="2015" name="Proc. Natl. Acad. Sci. U.S.A.">
        <title>The resurrection genome of Boea hygrometrica: A blueprint for survival of dehydration.</title>
        <authorList>
            <person name="Xiao L."/>
            <person name="Yang G."/>
            <person name="Zhang L."/>
            <person name="Yang X."/>
            <person name="Zhao S."/>
            <person name="Ji Z."/>
            <person name="Zhou Q."/>
            <person name="Hu M."/>
            <person name="Wang Y."/>
            <person name="Chen M."/>
            <person name="Xu Y."/>
            <person name="Jin H."/>
            <person name="Xiao X."/>
            <person name="Hu G."/>
            <person name="Bao F."/>
            <person name="Hu Y."/>
            <person name="Wan P."/>
            <person name="Li L."/>
            <person name="Deng X."/>
            <person name="Kuang T."/>
            <person name="Xiang C."/>
            <person name="Zhu J.K."/>
            <person name="Oliver M.J."/>
            <person name="He Y."/>
        </authorList>
    </citation>
    <scope>NUCLEOTIDE SEQUENCE [LARGE SCALE GENOMIC DNA]</scope>
    <source>
        <strain evidence="3">cv. XS01</strain>
    </source>
</reference>
<dbReference type="EMBL" id="KQ992986">
    <property type="protein sequence ID" value="KZV49710.1"/>
    <property type="molecule type" value="Genomic_DNA"/>
</dbReference>